<proteinExistence type="predicted"/>
<reference evidence="2 3" key="1">
    <citation type="submission" date="2021-10" db="EMBL/GenBank/DDBJ databases">
        <authorList>
            <person name="Criscuolo A."/>
        </authorList>
    </citation>
    <scope>NUCLEOTIDE SEQUENCE [LARGE SCALE GENOMIC DNA]</scope>
    <source>
        <strain evidence="3">CIP 111883</strain>
    </source>
</reference>
<dbReference type="Proteomes" id="UP000789833">
    <property type="component" value="Unassembled WGS sequence"/>
</dbReference>
<dbReference type="EMBL" id="CAKJTJ010000011">
    <property type="protein sequence ID" value="CAG9621513.1"/>
    <property type="molecule type" value="Genomic_DNA"/>
</dbReference>
<name>A0ABM8YNF1_9BACI</name>
<keyword evidence="1" id="KW-0175">Coiled coil</keyword>
<gene>
    <name evidence="2" type="ORF">BACCIP111883_02286</name>
</gene>
<accession>A0ABM8YNF1</accession>
<feature type="coiled-coil region" evidence="1">
    <location>
        <begin position="208"/>
        <end position="235"/>
    </location>
</feature>
<dbReference type="RefSeq" id="WP_230501401.1">
    <property type="nucleotide sequence ID" value="NZ_CAKJTJ010000011.1"/>
</dbReference>
<keyword evidence="3" id="KW-1185">Reference proteome</keyword>
<evidence type="ECO:0000256" key="1">
    <source>
        <dbReference type="SAM" id="Coils"/>
    </source>
</evidence>
<comment type="caution">
    <text evidence="2">The sequence shown here is derived from an EMBL/GenBank/DDBJ whole genome shotgun (WGS) entry which is preliminary data.</text>
</comment>
<protein>
    <submittedName>
        <fullName evidence="2">Uncharacterized protein</fullName>
    </submittedName>
</protein>
<evidence type="ECO:0000313" key="2">
    <source>
        <dbReference type="EMBL" id="CAG9621513.1"/>
    </source>
</evidence>
<evidence type="ECO:0000313" key="3">
    <source>
        <dbReference type="Proteomes" id="UP000789833"/>
    </source>
</evidence>
<organism evidence="2 3">
    <name type="scientific">Sutcliffiella rhizosphaerae</name>
    <dbReference type="NCBI Taxonomy" id="2880967"/>
    <lineage>
        <taxon>Bacteria</taxon>
        <taxon>Bacillati</taxon>
        <taxon>Bacillota</taxon>
        <taxon>Bacilli</taxon>
        <taxon>Bacillales</taxon>
        <taxon>Bacillaceae</taxon>
        <taxon>Sutcliffiella</taxon>
    </lineage>
</organism>
<feature type="coiled-coil region" evidence="1">
    <location>
        <begin position="284"/>
        <end position="311"/>
    </location>
</feature>
<sequence>MFKDLNKELFLIKENLRKKAKYEEHIDRLNTYFYEEKGKKYKLEDMLLQEEENVAKLEGFSLSNVFYTLTGKKHEKLDMKQQEVMAAKLKYIEAAETIADVELELQEFLGLLAQIGNPEKRYQEILREKERLIHDSDTEWSENLFELVEQETGLESNLIEYQEAIAVGGTAEASLKQALSSLDSAKNWSTWDMIGGGMISTHMKHSRLNEAKSSIHDAQRKLRLFQEELKDIQHHFNSNLEIGGMLTFVDYFFDGIIVDWMVHGKITNSYDQTRETYRRVSSLVNSLRDQQRELLRKLENVQIEKKNLLETSG</sequence>